<reference evidence="1 2" key="1">
    <citation type="submission" date="2019-12" db="EMBL/GenBank/DDBJ databases">
        <title>Whole genome shotgun sequence of Streptomyces hygroscopicus subsp. glebosus NBRC 13786.</title>
        <authorList>
            <person name="Ichikawa N."/>
            <person name="Kimura A."/>
            <person name="Kitahashi Y."/>
            <person name="Komaki H."/>
            <person name="Tamura T."/>
        </authorList>
    </citation>
    <scope>NUCLEOTIDE SEQUENCE [LARGE SCALE GENOMIC DNA]</scope>
    <source>
        <strain evidence="1 2">NBRC 13786</strain>
    </source>
</reference>
<dbReference type="RefSeq" id="WP_229893765.1">
    <property type="nucleotide sequence ID" value="NZ_BLIO01000001.1"/>
</dbReference>
<protein>
    <submittedName>
        <fullName evidence="1">Lipoprotein</fullName>
    </submittedName>
</protein>
<gene>
    <name evidence="1" type="ORF">Sgleb_25840</name>
</gene>
<sequence>MSAIPPGSGPRPLPGTRRTGRAALAGAVCAALAVALTGCGGETDPDAGTNGMGKLPAAKVEAKAKAAAQRAETVHLSGNVVSQGRTYKLDMSLAKDGAKGELTTKAAAFQLLRVGESLYLKADAAFWAGEKSGRSGTPDQAAAQKLGGKYVKVPAKDPVYQRFSGFTDKDTLLAGLLGLHGKLTSGDRGDLDGVRTIRLTAGAGSGGTLDVSLEGTPYPLRLHRAGGAGVVRMGDWGKSVDLKAPDKDQVVDYGTRISGGGH</sequence>
<evidence type="ECO:0000313" key="1">
    <source>
        <dbReference type="EMBL" id="GFE14537.1"/>
    </source>
</evidence>
<keyword evidence="1" id="KW-0449">Lipoprotein</keyword>
<accession>A0A640ST61</accession>
<evidence type="ECO:0000313" key="2">
    <source>
        <dbReference type="Proteomes" id="UP000430079"/>
    </source>
</evidence>
<dbReference type="Proteomes" id="UP000430079">
    <property type="component" value="Unassembled WGS sequence"/>
</dbReference>
<proteinExistence type="predicted"/>
<dbReference type="AlphaFoldDB" id="A0A640ST61"/>
<organism evidence="1 2">
    <name type="scientific">Streptomyces glebosus</name>
    <dbReference type="NCBI Taxonomy" id="249580"/>
    <lineage>
        <taxon>Bacteria</taxon>
        <taxon>Bacillati</taxon>
        <taxon>Actinomycetota</taxon>
        <taxon>Actinomycetes</taxon>
        <taxon>Kitasatosporales</taxon>
        <taxon>Streptomycetaceae</taxon>
        <taxon>Streptomyces</taxon>
    </lineage>
</organism>
<comment type="caution">
    <text evidence="1">The sequence shown here is derived from an EMBL/GenBank/DDBJ whole genome shotgun (WGS) entry which is preliminary data.</text>
</comment>
<dbReference type="EMBL" id="BLIO01000001">
    <property type="protein sequence ID" value="GFE14537.1"/>
    <property type="molecule type" value="Genomic_DNA"/>
</dbReference>
<dbReference type="Gene3D" id="2.50.20.20">
    <property type="match status" value="1"/>
</dbReference>
<name>A0A640ST61_9ACTN</name>
<keyword evidence="2" id="KW-1185">Reference proteome</keyword>